<name>A0ABV0XT92_9TELE</name>
<comment type="caution">
    <text evidence="2">The sequence shown here is derived from an EMBL/GenBank/DDBJ whole genome shotgun (WGS) entry which is preliminary data.</text>
</comment>
<evidence type="ECO:0000313" key="3">
    <source>
        <dbReference type="Proteomes" id="UP001469553"/>
    </source>
</evidence>
<keyword evidence="3" id="KW-1185">Reference proteome</keyword>
<protein>
    <submittedName>
        <fullName evidence="2">Uncharacterized protein</fullName>
    </submittedName>
</protein>
<reference evidence="2 3" key="1">
    <citation type="submission" date="2021-06" db="EMBL/GenBank/DDBJ databases">
        <authorList>
            <person name="Palmer J.M."/>
        </authorList>
    </citation>
    <scope>NUCLEOTIDE SEQUENCE [LARGE SCALE GENOMIC DNA]</scope>
    <source>
        <strain evidence="2 3">AS_MEX2019</strain>
        <tissue evidence="2">Muscle</tissue>
    </source>
</reference>
<dbReference type="Proteomes" id="UP001469553">
    <property type="component" value="Unassembled WGS sequence"/>
</dbReference>
<dbReference type="EMBL" id="JAHRIP010011718">
    <property type="protein sequence ID" value="MEQ2284714.1"/>
    <property type="molecule type" value="Genomic_DNA"/>
</dbReference>
<accession>A0ABV0XT92</accession>
<gene>
    <name evidence="2" type="ORF">AMECASPLE_024352</name>
</gene>
<sequence>MVNTSVNLHQSKDHSGSTGSDCKIAPRFTCPVCPPSNAIHHLEEFAHTVRLPVSLSPRGFLRTYTLIYNKPIPEAR</sequence>
<evidence type="ECO:0000256" key="1">
    <source>
        <dbReference type="SAM" id="MobiDB-lite"/>
    </source>
</evidence>
<organism evidence="2 3">
    <name type="scientific">Ameca splendens</name>
    <dbReference type="NCBI Taxonomy" id="208324"/>
    <lineage>
        <taxon>Eukaryota</taxon>
        <taxon>Metazoa</taxon>
        <taxon>Chordata</taxon>
        <taxon>Craniata</taxon>
        <taxon>Vertebrata</taxon>
        <taxon>Euteleostomi</taxon>
        <taxon>Actinopterygii</taxon>
        <taxon>Neopterygii</taxon>
        <taxon>Teleostei</taxon>
        <taxon>Neoteleostei</taxon>
        <taxon>Acanthomorphata</taxon>
        <taxon>Ovalentaria</taxon>
        <taxon>Atherinomorphae</taxon>
        <taxon>Cyprinodontiformes</taxon>
        <taxon>Goodeidae</taxon>
        <taxon>Ameca</taxon>
    </lineage>
</organism>
<feature type="region of interest" description="Disordered" evidence="1">
    <location>
        <begin position="1"/>
        <end position="20"/>
    </location>
</feature>
<evidence type="ECO:0000313" key="2">
    <source>
        <dbReference type="EMBL" id="MEQ2284714.1"/>
    </source>
</evidence>
<proteinExistence type="predicted"/>